<keyword evidence="2" id="KW-1185">Reference proteome</keyword>
<reference evidence="1" key="1">
    <citation type="submission" date="2021-06" db="EMBL/GenBank/DDBJ databases">
        <authorList>
            <person name="Kallberg Y."/>
            <person name="Tangrot J."/>
            <person name="Rosling A."/>
        </authorList>
    </citation>
    <scope>NUCLEOTIDE SEQUENCE</scope>
    <source>
        <strain evidence="1">MA453B</strain>
    </source>
</reference>
<dbReference type="Proteomes" id="UP000789405">
    <property type="component" value="Unassembled WGS sequence"/>
</dbReference>
<feature type="non-terminal residue" evidence="1">
    <location>
        <position position="1"/>
    </location>
</feature>
<proteinExistence type="predicted"/>
<comment type="caution">
    <text evidence="1">The sequence shown here is derived from an EMBL/GenBank/DDBJ whole genome shotgun (WGS) entry which is preliminary data.</text>
</comment>
<dbReference type="EMBL" id="CAJVPY010056171">
    <property type="protein sequence ID" value="CAG8818150.1"/>
    <property type="molecule type" value="Genomic_DNA"/>
</dbReference>
<dbReference type="AlphaFoldDB" id="A0A9N9P9F0"/>
<protein>
    <submittedName>
        <fullName evidence="1">18941_t:CDS:1</fullName>
    </submittedName>
</protein>
<evidence type="ECO:0000313" key="2">
    <source>
        <dbReference type="Proteomes" id="UP000789405"/>
    </source>
</evidence>
<name>A0A9N9P9F0_9GLOM</name>
<sequence length="67" mass="7874">NPGLLKFPGYPDKLQSLHWTKILNFHPHRDQIVYKKKKIYVNVVIIVKVVHSNLSNIIYSPQLPRKV</sequence>
<gene>
    <name evidence="1" type="ORF">DERYTH_LOCUS26571</name>
</gene>
<feature type="non-terminal residue" evidence="1">
    <location>
        <position position="67"/>
    </location>
</feature>
<evidence type="ECO:0000313" key="1">
    <source>
        <dbReference type="EMBL" id="CAG8818150.1"/>
    </source>
</evidence>
<organism evidence="1 2">
    <name type="scientific">Dentiscutata erythropus</name>
    <dbReference type="NCBI Taxonomy" id="1348616"/>
    <lineage>
        <taxon>Eukaryota</taxon>
        <taxon>Fungi</taxon>
        <taxon>Fungi incertae sedis</taxon>
        <taxon>Mucoromycota</taxon>
        <taxon>Glomeromycotina</taxon>
        <taxon>Glomeromycetes</taxon>
        <taxon>Diversisporales</taxon>
        <taxon>Gigasporaceae</taxon>
        <taxon>Dentiscutata</taxon>
    </lineage>
</organism>
<accession>A0A9N9P9F0</accession>